<proteinExistence type="predicted"/>
<dbReference type="Proteomes" id="UP000185003">
    <property type="component" value="Unassembled WGS sequence"/>
</dbReference>
<protein>
    <recommendedName>
        <fullName evidence="3">DUF1330 domain-containing protein</fullName>
    </recommendedName>
</protein>
<evidence type="ECO:0000313" key="2">
    <source>
        <dbReference type="Proteomes" id="UP000185003"/>
    </source>
</evidence>
<dbReference type="Gene3D" id="3.30.70.100">
    <property type="match status" value="1"/>
</dbReference>
<dbReference type="AlphaFoldDB" id="A0A1N6F272"/>
<name>A0A1N6F272_9BACT</name>
<dbReference type="EMBL" id="FSRA01000001">
    <property type="protein sequence ID" value="SIN89382.1"/>
    <property type="molecule type" value="Genomic_DNA"/>
</dbReference>
<dbReference type="OrthoDB" id="675824at2"/>
<sequence>MIYITQLIYVKPGQEAIFDEFENVAIPIVARYNGRMLFRIRPTQENHIMQPVEAPYEIHLAAFNSEADFEAFKADKERTKFLHLKDASIEKMLLIKGTAL</sequence>
<organism evidence="1 2">
    <name type="scientific">Chitinophaga niabensis</name>
    <dbReference type="NCBI Taxonomy" id="536979"/>
    <lineage>
        <taxon>Bacteria</taxon>
        <taxon>Pseudomonadati</taxon>
        <taxon>Bacteroidota</taxon>
        <taxon>Chitinophagia</taxon>
        <taxon>Chitinophagales</taxon>
        <taxon>Chitinophagaceae</taxon>
        <taxon>Chitinophaga</taxon>
    </lineage>
</organism>
<dbReference type="RefSeq" id="WP_074239071.1">
    <property type="nucleotide sequence ID" value="NZ_FSRA01000001.1"/>
</dbReference>
<evidence type="ECO:0000313" key="1">
    <source>
        <dbReference type="EMBL" id="SIN89382.1"/>
    </source>
</evidence>
<dbReference type="STRING" id="536979.SAMN04488055_1971"/>
<keyword evidence="2" id="KW-1185">Reference proteome</keyword>
<accession>A0A1N6F272</accession>
<gene>
    <name evidence="1" type="ORF">SAMN04488055_1971</name>
</gene>
<evidence type="ECO:0008006" key="3">
    <source>
        <dbReference type="Google" id="ProtNLM"/>
    </source>
</evidence>
<reference evidence="1 2" key="1">
    <citation type="submission" date="2016-11" db="EMBL/GenBank/DDBJ databases">
        <authorList>
            <person name="Jaros S."/>
            <person name="Januszkiewicz K."/>
            <person name="Wedrychowicz H."/>
        </authorList>
    </citation>
    <scope>NUCLEOTIDE SEQUENCE [LARGE SCALE GENOMIC DNA]</scope>
    <source>
        <strain evidence="1 2">DSM 24787</strain>
    </source>
</reference>